<organism evidence="2 3">
    <name type="scientific">Amorphotheca resinae ATCC 22711</name>
    <dbReference type="NCBI Taxonomy" id="857342"/>
    <lineage>
        <taxon>Eukaryota</taxon>
        <taxon>Fungi</taxon>
        <taxon>Dikarya</taxon>
        <taxon>Ascomycota</taxon>
        <taxon>Pezizomycotina</taxon>
        <taxon>Leotiomycetes</taxon>
        <taxon>Helotiales</taxon>
        <taxon>Amorphothecaceae</taxon>
        <taxon>Amorphotheca</taxon>
    </lineage>
</organism>
<keyword evidence="1" id="KW-1133">Transmembrane helix</keyword>
<dbReference type="InParanoid" id="A0A2T3B7L0"/>
<keyword evidence="1" id="KW-0472">Membrane</keyword>
<evidence type="ECO:0000313" key="3">
    <source>
        <dbReference type="Proteomes" id="UP000241818"/>
    </source>
</evidence>
<dbReference type="EMBL" id="KZ679008">
    <property type="protein sequence ID" value="PSS22866.1"/>
    <property type="molecule type" value="Genomic_DNA"/>
</dbReference>
<proteinExistence type="predicted"/>
<evidence type="ECO:0000256" key="1">
    <source>
        <dbReference type="SAM" id="Phobius"/>
    </source>
</evidence>
<name>A0A2T3B7L0_AMORE</name>
<dbReference type="Proteomes" id="UP000241818">
    <property type="component" value="Unassembled WGS sequence"/>
</dbReference>
<gene>
    <name evidence="2" type="ORF">M430DRAFT_210407</name>
</gene>
<evidence type="ECO:0000313" key="2">
    <source>
        <dbReference type="EMBL" id="PSS22866.1"/>
    </source>
</evidence>
<dbReference type="GeneID" id="36572507"/>
<accession>A0A2T3B7L0</accession>
<keyword evidence="3" id="KW-1185">Reference proteome</keyword>
<feature type="transmembrane region" description="Helical" evidence="1">
    <location>
        <begin position="20"/>
        <end position="37"/>
    </location>
</feature>
<keyword evidence="1" id="KW-0812">Transmembrane</keyword>
<sequence>MLSPLPVIPDLDPSSTVHRYLGTVSLFLFLTVPIILSQSIPFHFIPFMTALSVLSSCPPLQYLEIRKPAYLVLLASSVLFYPTRPLLRRYMYILTV</sequence>
<dbReference type="RefSeq" id="XP_024722912.1">
    <property type="nucleotide sequence ID" value="XM_024864426.1"/>
</dbReference>
<dbReference type="AlphaFoldDB" id="A0A2T3B7L0"/>
<reference evidence="2 3" key="1">
    <citation type="journal article" date="2018" name="New Phytol.">
        <title>Comparative genomics and transcriptomics depict ericoid mycorrhizal fungi as versatile saprotrophs and plant mutualists.</title>
        <authorList>
            <person name="Martino E."/>
            <person name="Morin E."/>
            <person name="Grelet G.A."/>
            <person name="Kuo A."/>
            <person name="Kohler A."/>
            <person name="Daghino S."/>
            <person name="Barry K.W."/>
            <person name="Cichocki N."/>
            <person name="Clum A."/>
            <person name="Dockter R.B."/>
            <person name="Hainaut M."/>
            <person name="Kuo R.C."/>
            <person name="LaButti K."/>
            <person name="Lindahl B.D."/>
            <person name="Lindquist E.A."/>
            <person name="Lipzen A."/>
            <person name="Khouja H.R."/>
            <person name="Magnuson J."/>
            <person name="Murat C."/>
            <person name="Ohm R.A."/>
            <person name="Singer S.W."/>
            <person name="Spatafora J.W."/>
            <person name="Wang M."/>
            <person name="Veneault-Fourrey C."/>
            <person name="Henrissat B."/>
            <person name="Grigoriev I.V."/>
            <person name="Martin F.M."/>
            <person name="Perotto S."/>
        </authorList>
    </citation>
    <scope>NUCLEOTIDE SEQUENCE [LARGE SCALE GENOMIC DNA]</scope>
    <source>
        <strain evidence="2 3">ATCC 22711</strain>
    </source>
</reference>
<protein>
    <submittedName>
        <fullName evidence="2">Uncharacterized protein</fullName>
    </submittedName>
</protein>